<dbReference type="EMBL" id="FQUI01000050">
    <property type="protein sequence ID" value="SHF23626.1"/>
    <property type="molecule type" value="Genomic_DNA"/>
</dbReference>
<dbReference type="SUPFAM" id="SSF53955">
    <property type="entry name" value="Lysozyme-like"/>
    <property type="match status" value="1"/>
</dbReference>
<organism evidence="2 3">
    <name type="scientific">Marinitoga hydrogenitolerans (strain DSM 16785 / JCM 12826 / AT1271)</name>
    <dbReference type="NCBI Taxonomy" id="1122195"/>
    <lineage>
        <taxon>Bacteria</taxon>
        <taxon>Thermotogati</taxon>
        <taxon>Thermotogota</taxon>
        <taxon>Thermotogae</taxon>
        <taxon>Petrotogales</taxon>
        <taxon>Petrotogaceae</taxon>
        <taxon>Marinitoga</taxon>
    </lineage>
</organism>
<dbReference type="Pfam" id="PF01464">
    <property type="entry name" value="SLT"/>
    <property type="match status" value="1"/>
</dbReference>
<protein>
    <submittedName>
        <fullName evidence="2">Transglycosylase SLT domain-containing protein</fullName>
    </submittedName>
</protein>
<dbReference type="AlphaFoldDB" id="A0A1M5A146"/>
<dbReference type="InterPro" id="IPR023346">
    <property type="entry name" value="Lysozyme-like_dom_sf"/>
</dbReference>
<feature type="domain" description="Transglycosylase SLT" evidence="1">
    <location>
        <begin position="221"/>
        <end position="339"/>
    </location>
</feature>
<dbReference type="PANTHER" id="PTHR37423:SF2">
    <property type="entry name" value="MEMBRANE-BOUND LYTIC MUREIN TRANSGLYCOSYLASE C"/>
    <property type="match status" value="1"/>
</dbReference>
<evidence type="ECO:0000313" key="3">
    <source>
        <dbReference type="Proteomes" id="UP000184334"/>
    </source>
</evidence>
<evidence type="ECO:0000259" key="1">
    <source>
        <dbReference type="Pfam" id="PF01464"/>
    </source>
</evidence>
<sequence length="383" mass="46393">MKKIYLFIYVLMVILIFSEEDPFKMPEINMDIDLNNNLFSDEFNKYVNEINEEWNEHLNYMDEQWKKLYEESQKEWDKYYEEYNKQEKEFMNNFEKIWGETFEYDSHKWYDFSDDLKSFSVVTFDRNEENKNGYMEVKIIVDKKVPKEKVKEKIKEQIKRTVNKKDVYTKKPILDNLIKVKDIENPKIQKEKEIKDKIIYKTKIPIIKNPFLERAKQYIPLINNVKSKYGIPRPFILSIIQKESSFLPNSRSRSGALGLMQLIPRYGATEAYIYLFKRKPNPRALINELYNPEKNILYGTTYIYLLHTKYFKFEKEYSKRKYMVIAGYNMGPVAISKRVRGLNLEKMNLSGLYNYLLSNTRKETSDYLKKVLQYEREWNKIYP</sequence>
<name>A0A1M5A146_MARH1</name>
<dbReference type="STRING" id="1122195.SAMN02745164_02064"/>
<gene>
    <name evidence="2" type="ORF">SAMN02745164_02064</name>
</gene>
<dbReference type="Gene3D" id="1.10.530.10">
    <property type="match status" value="1"/>
</dbReference>
<dbReference type="PANTHER" id="PTHR37423">
    <property type="entry name" value="SOLUBLE LYTIC MUREIN TRANSGLYCOSYLASE-RELATED"/>
    <property type="match status" value="1"/>
</dbReference>
<keyword evidence="3" id="KW-1185">Reference proteome</keyword>
<reference evidence="2" key="1">
    <citation type="submission" date="2016-11" db="EMBL/GenBank/DDBJ databases">
        <authorList>
            <person name="Varghese N."/>
            <person name="Submissions S."/>
        </authorList>
    </citation>
    <scope>NUCLEOTIDE SEQUENCE [LARGE SCALE GENOMIC DNA]</scope>
    <source>
        <strain evidence="2">DSM 16785</strain>
    </source>
</reference>
<proteinExistence type="predicted"/>
<dbReference type="OrthoDB" id="9815002at2"/>
<evidence type="ECO:0000313" key="2">
    <source>
        <dbReference type="EMBL" id="SHF23626.1"/>
    </source>
</evidence>
<comment type="caution">
    <text evidence="2">The sequence shown here is derived from an EMBL/GenBank/DDBJ whole genome shotgun (WGS) entry which is preliminary data.</text>
</comment>
<dbReference type="Proteomes" id="UP000184334">
    <property type="component" value="Unassembled WGS sequence"/>
</dbReference>
<accession>A0A1M5A146</accession>
<dbReference type="RefSeq" id="WP_072865950.1">
    <property type="nucleotide sequence ID" value="NZ_FQUI01000050.1"/>
</dbReference>
<dbReference type="InterPro" id="IPR008258">
    <property type="entry name" value="Transglycosylase_SLT_dom_1"/>
</dbReference>